<sequence>MGARIRESCCNPVDRYQTLRLSEFLSKPSHYALACKELSLVLKSAYAKLPKDLQSLLFQETLFAFSLLSEMQTQSAFSAANSLSKSAEFALPKQKRALAVKEYKHAIVASKRKPKANREEPGLCPLPHDVLVHIFSFLDVHSVVSASAVCRSWNTAANDNHLWKFLYAISFCDSNIITTNSKIKNLGVANNKGKIHSPDSVDTAFDFDARCEFRLAYKGRRYSRLKSCRGYCSSCRSIVWLSNYKCYNESNTKDGSSHQIKPISTQQIVEYILDGFVLPESSSDSDSDSEDGLVHKLWAYPRQIG</sequence>
<dbReference type="SUPFAM" id="SSF81383">
    <property type="entry name" value="F-box domain"/>
    <property type="match status" value="1"/>
</dbReference>
<accession>A0A2G9HW19</accession>
<evidence type="ECO:0000259" key="1">
    <source>
        <dbReference type="PROSITE" id="PS50181"/>
    </source>
</evidence>
<feature type="domain" description="F-box" evidence="1">
    <location>
        <begin position="120"/>
        <end position="166"/>
    </location>
</feature>
<dbReference type="AlphaFoldDB" id="A0A2G9HW19"/>
<proteinExistence type="predicted"/>
<dbReference type="EMBL" id="NKXS01000905">
    <property type="protein sequence ID" value="PIN21673.1"/>
    <property type="molecule type" value="Genomic_DNA"/>
</dbReference>
<dbReference type="InterPro" id="IPR036047">
    <property type="entry name" value="F-box-like_dom_sf"/>
</dbReference>
<keyword evidence="3" id="KW-1185">Reference proteome</keyword>
<dbReference type="InterPro" id="IPR057039">
    <property type="entry name" value="At5g52880_ARM"/>
</dbReference>
<dbReference type="PANTHER" id="PTHR47744">
    <property type="entry name" value="OS05G0526300 PROTEIN"/>
    <property type="match status" value="1"/>
</dbReference>
<dbReference type="PANTHER" id="PTHR47744:SF1">
    <property type="entry name" value="OS05G0526300 PROTEIN"/>
    <property type="match status" value="1"/>
</dbReference>
<dbReference type="Pfam" id="PF12937">
    <property type="entry name" value="F-box-like"/>
    <property type="match status" value="1"/>
</dbReference>
<dbReference type="OrthoDB" id="10257471at2759"/>
<gene>
    <name evidence="2" type="ORF">CDL12_05631</name>
</gene>
<reference evidence="3" key="1">
    <citation type="journal article" date="2018" name="Gigascience">
        <title>Genome assembly of the Pink Ipe (Handroanthus impetiginosus, Bignoniaceae), a highly valued, ecologically keystone Neotropical timber forest tree.</title>
        <authorList>
            <person name="Silva-Junior O.B."/>
            <person name="Grattapaglia D."/>
            <person name="Novaes E."/>
            <person name="Collevatti R.G."/>
        </authorList>
    </citation>
    <scope>NUCLEOTIDE SEQUENCE [LARGE SCALE GENOMIC DNA]</scope>
    <source>
        <strain evidence="3">cv. UFG-1</strain>
    </source>
</reference>
<name>A0A2G9HW19_9LAMI</name>
<dbReference type="Proteomes" id="UP000231279">
    <property type="component" value="Unassembled WGS sequence"/>
</dbReference>
<organism evidence="2 3">
    <name type="scientific">Handroanthus impetiginosus</name>
    <dbReference type="NCBI Taxonomy" id="429701"/>
    <lineage>
        <taxon>Eukaryota</taxon>
        <taxon>Viridiplantae</taxon>
        <taxon>Streptophyta</taxon>
        <taxon>Embryophyta</taxon>
        <taxon>Tracheophyta</taxon>
        <taxon>Spermatophyta</taxon>
        <taxon>Magnoliopsida</taxon>
        <taxon>eudicotyledons</taxon>
        <taxon>Gunneridae</taxon>
        <taxon>Pentapetalae</taxon>
        <taxon>asterids</taxon>
        <taxon>lamiids</taxon>
        <taxon>Lamiales</taxon>
        <taxon>Bignoniaceae</taxon>
        <taxon>Crescentiina</taxon>
        <taxon>Tabebuia alliance</taxon>
        <taxon>Handroanthus</taxon>
    </lineage>
</organism>
<dbReference type="STRING" id="429701.A0A2G9HW19"/>
<comment type="caution">
    <text evidence="2">The sequence shown here is derived from an EMBL/GenBank/DDBJ whole genome shotgun (WGS) entry which is preliminary data.</text>
</comment>
<evidence type="ECO:0000313" key="3">
    <source>
        <dbReference type="Proteomes" id="UP000231279"/>
    </source>
</evidence>
<dbReference type="PROSITE" id="PS50181">
    <property type="entry name" value="FBOX"/>
    <property type="match status" value="1"/>
</dbReference>
<dbReference type="Pfam" id="PF24104">
    <property type="entry name" value="At5g52880_ARM"/>
    <property type="match status" value="1"/>
</dbReference>
<dbReference type="SMART" id="SM00256">
    <property type="entry name" value="FBOX"/>
    <property type="match status" value="1"/>
</dbReference>
<dbReference type="Gene3D" id="1.20.1280.50">
    <property type="match status" value="1"/>
</dbReference>
<protein>
    <recommendedName>
        <fullName evidence="1">F-box domain-containing protein</fullName>
    </recommendedName>
</protein>
<evidence type="ECO:0000313" key="2">
    <source>
        <dbReference type="EMBL" id="PIN21673.1"/>
    </source>
</evidence>
<dbReference type="InterPro" id="IPR001810">
    <property type="entry name" value="F-box_dom"/>
</dbReference>